<name>A0ABS8P3K7_9PSEU</name>
<evidence type="ECO:0000259" key="1">
    <source>
        <dbReference type="Pfam" id="PF01796"/>
    </source>
</evidence>
<dbReference type="InterPro" id="IPR012340">
    <property type="entry name" value="NA-bd_OB-fold"/>
</dbReference>
<evidence type="ECO:0000259" key="2">
    <source>
        <dbReference type="Pfam" id="PF12172"/>
    </source>
</evidence>
<sequence>MPIRPVPDELSAPFWDGARRHRLVLRHCLRCRRFHHPPRVLCPWCAGEELDHREVPGEGRVHSHTTVPGRGADGRPHTNVVVALTVQDGLLLVGGLPGPRPGWVQIGAAVRVWFEHVADDLVLPQFEPAEG</sequence>
<dbReference type="InterPro" id="IPR052513">
    <property type="entry name" value="Thioester_dehydratase-like"/>
</dbReference>
<dbReference type="EMBL" id="JAJNDB010000001">
    <property type="protein sequence ID" value="MCD2191996.1"/>
    <property type="molecule type" value="Genomic_DNA"/>
</dbReference>
<reference evidence="3 4" key="1">
    <citation type="submission" date="2021-11" db="EMBL/GenBank/DDBJ databases">
        <title>Draft genome sequence of Actinomycetospora sp. SF1 isolated from the rhizosphere soil.</title>
        <authorList>
            <person name="Duangmal K."/>
            <person name="Chantavorakit T."/>
        </authorList>
    </citation>
    <scope>NUCLEOTIDE SEQUENCE [LARGE SCALE GENOMIC DNA]</scope>
    <source>
        <strain evidence="3 4">TBRC 5722</strain>
    </source>
</reference>
<dbReference type="PANTHER" id="PTHR34075:SF5">
    <property type="entry name" value="BLR3430 PROTEIN"/>
    <property type="match status" value="1"/>
</dbReference>
<organism evidence="3 4">
    <name type="scientific">Actinomycetospora endophytica</name>
    <dbReference type="NCBI Taxonomy" id="2291215"/>
    <lineage>
        <taxon>Bacteria</taxon>
        <taxon>Bacillati</taxon>
        <taxon>Actinomycetota</taxon>
        <taxon>Actinomycetes</taxon>
        <taxon>Pseudonocardiales</taxon>
        <taxon>Pseudonocardiaceae</taxon>
        <taxon>Actinomycetospora</taxon>
    </lineage>
</organism>
<gene>
    <name evidence="3" type="ORF">LQ327_01145</name>
</gene>
<dbReference type="Pfam" id="PF01796">
    <property type="entry name" value="OB_ChsH2_C"/>
    <property type="match status" value="1"/>
</dbReference>
<dbReference type="Proteomes" id="UP001199469">
    <property type="component" value="Unassembled WGS sequence"/>
</dbReference>
<dbReference type="Pfam" id="PF12172">
    <property type="entry name" value="zf-ChsH2"/>
    <property type="match status" value="1"/>
</dbReference>
<dbReference type="RefSeq" id="WP_230729688.1">
    <property type="nucleotide sequence ID" value="NZ_JAJNDB010000001.1"/>
</dbReference>
<feature type="domain" description="ChsH2 C-terminal OB-fold" evidence="1">
    <location>
        <begin position="53"/>
        <end position="115"/>
    </location>
</feature>
<proteinExistence type="predicted"/>
<protein>
    <submittedName>
        <fullName evidence="3">Zinc ribbon domain-containing protein</fullName>
    </submittedName>
</protein>
<dbReference type="PANTHER" id="PTHR34075">
    <property type="entry name" value="BLR3430 PROTEIN"/>
    <property type="match status" value="1"/>
</dbReference>
<keyword evidence="4" id="KW-1185">Reference proteome</keyword>
<dbReference type="Gene3D" id="6.10.30.10">
    <property type="match status" value="1"/>
</dbReference>
<dbReference type="SUPFAM" id="SSF50249">
    <property type="entry name" value="Nucleic acid-binding proteins"/>
    <property type="match status" value="1"/>
</dbReference>
<accession>A0ABS8P3K7</accession>
<evidence type="ECO:0000313" key="4">
    <source>
        <dbReference type="Proteomes" id="UP001199469"/>
    </source>
</evidence>
<dbReference type="InterPro" id="IPR002878">
    <property type="entry name" value="ChsH2_C"/>
</dbReference>
<dbReference type="InterPro" id="IPR022002">
    <property type="entry name" value="ChsH2_Znr"/>
</dbReference>
<feature type="domain" description="ChsH2 rubredoxin-like zinc ribbon" evidence="2">
    <location>
        <begin position="15"/>
        <end position="50"/>
    </location>
</feature>
<evidence type="ECO:0000313" key="3">
    <source>
        <dbReference type="EMBL" id="MCD2191996.1"/>
    </source>
</evidence>
<comment type="caution">
    <text evidence="3">The sequence shown here is derived from an EMBL/GenBank/DDBJ whole genome shotgun (WGS) entry which is preliminary data.</text>
</comment>